<evidence type="ECO:0000256" key="1">
    <source>
        <dbReference type="ARBA" id="ARBA00004123"/>
    </source>
</evidence>
<dbReference type="OrthoDB" id="3251057at2759"/>
<dbReference type="Pfam" id="PF05699">
    <property type="entry name" value="Dimer_Tnp_hAT"/>
    <property type="match status" value="1"/>
</dbReference>
<feature type="region of interest" description="Disordered" evidence="6">
    <location>
        <begin position="183"/>
        <end position="224"/>
    </location>
</feature>
<comment type="caution">
    <text evidence="8">The sequence shown here is derived from an EMBL/GenBank/DDBJ whole genome shotgun (WGS) entry which is preliminary data.</text>
</comment>
<feature type="domain" description="HAT C-terminal dimerisation" evidence="7">
    <location>
        <begin position="522"/>
        <end position="604"/>
    </location>
</feature>
<dbReference type="PANTHER" id="PTHR46481">
    <property type="entry name" value="ZINC FINGER BED DOMAIN-CONTAINING PROTEIN 4"/>
    <property type="match status" value="1"/>
</dbReference>
<evidence type="ECO:0000256" key="4">
    <source>
        <dbReference type="ARBA" id="ARBA00022833"/>
    </source>
</evidence>
<dbReference type="GO" id="GO:0046983">
    <property type="term" value="F:protein dimerization activity"/>
    <property type="evidence" value="ECO:0007669"/>
    <property type="project" value="InterPro"/>
</dbReference>
<dbReference type="InterPro" id="IPR012337">
    <property type="entry name" value="RNaseH-like_sf"/>
</dbReference>
<accession>A0A9W8JVE2</accession>
<keyword evidence="3" id="KW-0863">Zinc-finger</keyword>
<evidence type="ECO:0000256" key="3">
    <source>
        <dbReference type="ARBA" id="ARBA00022771"/>
    </source>
</evidence>
<evidence type="ECO:0000256" key="6">
    <source>
        <dbReference type="SAM" id="MobiDB-lite"/>
    </source>
</evidence>
<dbReference type="InterPro" id="IPR052035">
    <property type="entry name" value="ZnF_BED_domain_contain"/>
</dbReference>
<reference evidence="8" key="1">
    <citation type="submission" date="2022-07" db="EMBL/GenBank/DDBJ databases">
        <title>Genome Sequence of Agrocybe chaxingu.</title>
        <authorList>
            <person name="Buettner E."/>
        </authorList>
    </citation>
    <scope>NUCLEOTIDE SEQUENCE</scope>
    <source>
        <strain evidence="8">MP-N11</strain>
    </source>
</reference>
<dbReference type="AlphaFoldDB" id="A0A9W8JVE2"/>
<feature type="compositionally biased region" description="Acidic residues" evidence="6">
    <location>
        <begin position="199"/>
        <end position="224"/>
    </location>
</feature>
<keyword evidence="4" id="KW-0862">Zinc</keyword>
<gene>
    <name evidence="8" type="ORF">NLJ89_g9707</name>
</gene>
<evidence type="ECO:0000256" key="5">
    <source>
        <dbReference type="ARBA" id="ARBA00023242"/>
    </source>
</evidence>
<keyword evidence="2" id="KW-0479">Metal-binding</keyword>
<protein>
    <recommendedName>
        <fullName evidence="7">HAT C-terminal dimerisation domain-containing protein</fullName>
    </recommendedName>
</protein>
<evidence type="ECO:0000313" key="8">
    <source>
        <dbReference type="EMBL" id="KAJ3500635.1"/>
    </source>
</evidence>
<dbReference type="EMBL" id="JANKHO010001570">
    <property type="protein sequence ID" value="KAJ3500635.1"/>
    <property type="molecule type" value="Genomic_DNA"/>
</dbReference>
<proteinExistence type="predicted"/>
<dbReference type="PANTHER" id="PTHR46481:SF10">
    <property type="entry name" value="ZINC FINGER BED DOMAIN-CONTAINING PROTEIN 39"/>
    <property type="match status" value="1"/>
</dbReference>
<evidence type="ECO:0000313" key="9">
    <source>
        <dbReference type="Proteomes" id="UP001148786"/>
    </source>
</evidence>
<sequence>MNICLEAQGLLPEEGGCKQRDADHTRITYSHAGHRALIALRCAKFCRPFNMVSDDDYHLEVAMLHPNTVPPSPSTISRDVKAIYLELGRHVLTYFKDRNAPIHLVLDGWTSPLIASYLGLVVVWYQDGSIHRAILEFIRLTQRHDGQYLADVVASCLNHYSLSDMIFISFFFKKPKAKKNAPVASRAAQQRFQHQGAVDSDESEDEAVIEEEGDGDEGSDDDGIDQAEADALIKVAEDDEGQGMHNERIVKTLREKAIILMEKKGIYLDPDEERIALQIFPRVAGLARRVHDASNLKERFDQMVKDDPALEGSQRSLTRRVPTRWNSDLDCLDSHFYFKDVVERLTAIASLKLSAYRLSEAQWKMAKDVVEVLLLFKTVTKVFSKAEVPLVVDVLPTLEEIREGLIAARDDDINDVSTVIQVACQAGLLLVDKYSTFAEDCEIYVIALVMCLDRKLKWFKDHGHTTRQIKEIEKMVIVRWNKSYAPEDASQEDDDSVEMQARTCSRYAPPVAQTRFPPDHISTYLRDPLLPMATIKEAGGYVHYWHQASKGRPRLARMGSDFCSAPATSVDAEQAFSTGRRQVNFMQHNMNSQTFKAQMAVRSWARSPLYPGFEYVQKVIEKEIDSEENPFVNRSTD</sequence>
<dbReference type="Proteomes" id="UP001148786">
    <property type="component" value="Unassembled WGS sequence"/>
</dbReference>
<organism evidence="8 9">
    <name type="scientific">Agrocybe chaxingu</name>
    <dbReference type="NCBI Taxonomy" id="84603"/>
    <lineage>
        <taxon>Eukaryota</taxon>
        <taxon>Fungi</taxon>
        <taxon>Dikarya</taxon>
        <taxon>Basidiomycota</taxon>
        <taxon>Agaricomycotina</taxon>
        <taxon>Agaricomycetes</taxon>
        <taxon>Agaricomycetidae</taxon>
        <taxon>Agaricales</taxon>
        <taxon>Agaricineae</taxon>
        <taxon>Strophariaceae</taxon>
        <taxon>Agrocybe</taxon>
    </lineage>
</organism>
<dbReference type="GO" id="GO:0005634">
    <property type="term" value="C:nucleus"/>
    <property type="evidence" value="ECO:0007669"/>
    <property type="project" value="UniProtKB-SubCell"/>
</dbReference>
<evidence type="ECO:0000259" key="7">
    <source>
        <dbReference type="Pfam" id="PF05699"/>
    </source>
</evidence>
<dbReference type="SUPFAM" id="SSF53098">
    <property type="entry name" value="Ribonuclease H-like"/>
    <property type="match status" value="1"/>
</dbReference>
<evidence type="ECO:0000256" key="2">
    <source>
        <dbReference type="ARBA" id="ARBA00022723"/>
    </source>
</evidence>
<keyword evidence="5" id="KW-0539">Nucleus</keyword>
<comment type="subcellular location">
    <subcellularLocation>
        <location evidence="1">Nucleus</location>
    </subcellularLocation>
</comment>
<dbReference type="InterPro" id="IPR008906">
    <property type="entry name" value="HATC_C_dom"/>
</dbReference>
<dbReference type="GO" id="GO:0008270">
    <property type="term" value="F:zinc ion binding"/>
    <property type="evidence" value="ECO:0007669"/>
    <property type="project" value="UniProtKB-KW"/>
</dbReference>
<name>A0A9W8JVE2_9AGAR</name>
<keyword evidence="9" id="KW-1185">Reference proteome</keyword>